<comment type="caution">
    <text evidence="3">The sequence shown here is derived from an EMBL/GenBank/DDBJ whole genome shotgun (WGS) entry which is preliminary data.</text>
</comment>
<dbReference type="FunFam" id="3.60.10.10:FF:000086">
    <property type="entry name" value="Carbon catabolite repressor protein 4 homolog 6"/>
    <property type="match status" value="1"/>
</dbReference>
<reference evidence="3 4" key="1">
    <citation type="submission" date="2016-09" db="EMBL/GenBank/DDBJ databases">
        <title>The draft genome of Dichanthelium oligosanthes: A C3 panicoid grass species.</title>
        <authorList>
            <person name="Studer A.J."/>
            <person name="Schnable J.C."/>
            <person name="Brutnell T.P."/>
        </authorList>
    </citation>
    <scope>NUCLEOTIDE SEQUENCE [LARGE SCALE GENOMIC DNA]</scope>
    <source>
        <strain evidence="4">cv. Kellogg 1175</strain>
        <tissue evidence="3">Leaf</tissue>
    </source>
</reference>
<sequence>MRLASSALLRRSAAMSSSSSSYGVRLPPHSSPLLSSTPRPFNLSSRLNPLPLQRRGYPRPRRGYAASPSPPPGAPPDAGAELVSGDSHLSAVRAANESLRRGGGGVRGPPSPYRHGPQPHQPHYGYGHGYGYGYGRPQHPAPPYGAVPYNYGRPQHQQLPPGPQYGYGPQQQPLPPGPQYGYGAPNPYVHVHPQQQPPWRAPPGAGFRPGAPQLTPRLAEYRRRWRFAKQRPPHQAERFKVLSYNILADYLAQEHQFLYERIPSFILDWNWRKDKLVFEFGLWSPDILCLQEVDKFTDLEQEMASRGYNGIWKMRTGNTADGCAIFWRTTRFQLRYEEDIEFNKLGLRDNVAQVCVLESVVPQNVQTDTANLSTSSSHPHQAKQVVVCNIHVLYNPKRGDIKLGQVRTLLDRAYAVSKMWNDAPVILCGDFNSTPKSPLYDFVLEQKLNLSGLAKNTISGQQTSGSSQGLYTGPNISRSHPPFYPTNSREANITLLNDRKPQTETTNLVENSCPAGRELVTDTSSESLFDSKSSNNCGNNIPCSGSSNPDEQGLLNCLEGPVKDACASDADEECTSIDKPDEGCFGGIKTESGEGPDSTDVPSAPATVLSSDNLPGDVISKEFTCTFDANGVQSDQLLSASKDKPNEKENAFESMLSAQKNCATDEPESSHINGSQNVTDTLHQMSNVRLEGENSTGPAELVHQLNGAVSEACVNQCSAEVINKNSVSCGDESENNAHAFEDDIKIDEVTGSDVNSDPSFFEELSGVNDHLLEEDGQLPVTSDSSPSSQQMVSSNEGYYYYDPYRWTPEEIKAATGNDECTSVEHSLKLRSVYTDVDDFEGTKDANKEPLVTSYNRKFMGTVDYIWASEDLQTVQVLDTFPKEILKQTIGFPTKKWGSDHIALACELAFTK</sequence>
<dbReference type="Pfam" id="PF03372">
    <property type="entry name" value="Exo_endo_phos"/>
    <property type="match status" value="1"/>
</dbReference>
<dbReference type="AlphaFoldDB" id="A0A1E5VRH8"/>
<dbReference type="PANTHER" id="PTHR12121">
    <property type="entry name" value="CARBON CATABOLITE REPRESSOR PROTEIN 4"/>
    <property type="match status" value="1"/>
</dbReference>
<proteinExistence type="predicted"/>
<dbReference type="InterPro" id="IPR005135">
    <property type="entry name" value="Endo/exonuclease/phosphatase"/>
</dbReference>
<name>A0A1E5VRH8_9POAL</name>
<evidence type="ECO:0000259" key="2">
    <source>
        <dbReference type="Pfam" id="PF03372"/>
    </source>
</evidence>
<dbReference type="PANTHER" id="PTHR12121:SF85">
    <property type="entry name" value="CARBON CATABOLITE REPRESSOR PROTEIN 4 HOMOLOG 6"/>
    <property type="match status" value="1"/>
</dbReference>
<accession>A0A1E5VRH8</accession>
<feature type="compositionally biased region" description="Low complexity" evidence="1">
    <location>
        <begin position="459"/>
        <end position="469"/>
    </location>
</feature>
<feature type="domain" description="Endonuclease/exonuclease/phosphatase" evidence="2">
    <location>
        <begin position="284"/>
        <end position="476"/>
    </location>
</feature>
<dbReference type="Proteomes" id="UP000095767">
    <property type="component" value="Unassembled WGS sequence"/>
</dbReference>
<dbReference type="EMBL" id="LWDX02031868">
    <property type="protein sequence ID" value="OEL27696.1"/>
    <property type="molecule type" value="Genomic_DNA"/>
</dbReference>
<evidence type="ECO:0000313" key="4">
    <source>
        <dbReference type="Proteomes" id="UP000095767"/>
    </source>
</evidence>
<gene>
    <name evidence="3" type="ORF">BAE44_0011288</name>
</gene>
<feature type="region of interest" description="Disordered" evidence="1">
    <location>
        <begin position="1"/>
        <end position="83"/>
    </location>
</feature>
<feature type="compositionally biased region" description="Low complexity" evidence="1">
    <location>
        <begin position="1"/>
        <end position="38"/>
    </location>
</feature>
<evidence type="ECO:0000256" key="1">
    <source>
        <dbReference type="SAM" id="MobiDB-lite"/>
    </source>
</evidence>
<organism evidence="3 4">
    <name type="scientific">Dichanthelium oligosanthes</name>
    <dbReference type="NCBI Taxonomy" id="888268"/>
    <lineage>
        <taxon>Eukaryota</taxon>
        <taxon>Viridiplantae</taxon>
        <taxon>Streptophyta</taxon>
        <taxon>Embryophyta</taxon>
        <taxon>Tracheophyta</taxon>
        <taxon>Spermatophyta</taxon>
        <taxon>Magnoliopsida</taxon>
        <taxon>Liliopsida</taxon>
        <taxon>Poales</taxon>
        <taxon>Poaceae</taxon>
        <taxon>PACMAD clade</taxon>
        <taxon>Panicoideae</taxon>
        <taxon>Panicodae</taxon>
        <taxon>Paniceae</taxon>
        <taxon>Dichantheliinae</taxon>
        <taxon>Dichanthelium</taxon>
    </lineage>
</organism>
<evidence type="ECO:0000313" key="3">
    <source>
        <dbReference type="EMBL" id="OEL27696.1"/>
    </source>
</evidence>
<dbReference type="GO" id="GO:0000175">
    <property type="term" value="F:3'-5'-RNA exonuclease activity"/>
    <property type="evidence" value="ECO:0007669"/>
    <property type="project" value="TreeGrafter"/>
</dbReference>
<protein>
    <submittedName>
        <fullName evidence="3">Carbon catabolite repressor protein 4-like protein 6</fullName>
    </submittedName>
</protein>
<feature type="region of interest" description="Disordered" evidence="1">
    <location>
        <begin position="457"/>
        <end position="484"/>
    </location>
</feature>
<dbReference type="SUPFAM" id="SSF56219">
    <property type="entry name" value="DNase I-like"/>
    <property type="match status" value="1"/>
</dbReference>
<feature type="region of interest" description="Disordered" evidence="1">
    <location>
        <begin position="96"/>
        <end position="128"/>
    </location>
</feature>
<dbReference type="Gene3D" id="3.60.10.10">
    <property type="entry name" value="Endonuclease/exonuclease/phosphatase"/>
    <property type="match status" value="2"/>
</dbReference>
<dbReference type="InterPro" id="IPR050410">
    <property type="entry name" value="CCR4/nocturin_mRNA_transcr"/>
</dbReference>
<feature type="compositionally biased region" description="Low complexity" evidence="1">
    <location>
        <begin position="113"/>
        <end position="125"/>
    </location>
</feature>
<feature type="region of interest" description="Disordered" evidence="1">
    <location>
        <begin position="578"/>
        <end position="604"/>
    </location>
</feature>
<keyword evidence="4" id="KW-1185">Reference proteome</keyword>
<dbReference type="OrthoDB" id="428734at2759"/>
<dbReference type="InterPro" id="IPR036691">
    <property type="entry name" value="Endo/exonu/phosph_ase_sf"/>
</dbReference>